<dbReference type="RefSeq" id="WP_313274237.1">
    <property type="nucleotide sequence ID" value="NZ_JASXSX010000004.1"/>
</dbReference>
<evidence type="ECO:0000313" key="6">
    <source>
        <dbReference type="EMBL" id="MDT3767981.1"/>
    </source>
</evidence>
<reference evidence="6 7" key="1">
    <citation type="submission" date="2023-06" db="EMBL/GenBank/DDBJ databases">
        <title>Draft genome sequence of Gleimia hominis type strain CCUG 57540T.</title>
        <authorList>
            <person name="Salva-Serra F."/>
            <person name="Cardew S."/>
            <person name="Jensie Markopoulos S."/>
            <person name="Ohlen M."/>
            <person name="Inganas E."/>
            <person name="Svensson-Stadler L."/>
            <person name="Moore E.R.B."/>
        </authorList>
    </citation>
    <scope>NUCLEOTIDE SEQUENCE [LARGE SCALE GENOMIC DNA]</scope>
    <source>
        <strain evidence="6 7">CCUG 57540</strain>
    </source>
</reference>
<evidence type="ECO:0000256" key="5">
    <source>
        <dbReference type="SAM" id="Phobius"/>
    </source>
</evidence>
<keyword evidence="4 5" id="KW-0472">Membrane</keyword>
<gene>
    <name evidence="6" type="ORF">QS713_07915</name>
</gene>
<evidence type="ECO:0000313" key="7">
    <source>
        <dbReference type="Proteomes" id="UP001247542"/>
    </source>
</evidence>
<dbReference type="Proteomes" id="UP001247542">
    <property type="component" value="Unassembled WGS sequence"/>
</dbReference>
<evidence type="ECO:0000256" key="3">
    <source>
        <dbReference type="ARBA" id="ARBA00022989"/>
    </source>
</evidence>
<evidence type="ECO:0000256" key="4">
    <source>
        <dbReference type="ARBA" id="ARBA00023136"/>
    </source>
</evidence>
<comment type="subcellular location">
    <subcellularLocation>
        <location evidence="1">Membrane</location>
        <topology evidence="1">Multi-pass membrane protein</topology>
    </subcellularLocation>
</comment>
<keyword evidence="7" id="KW-1185">Reference proteome</keyword>
<feature type="transmembrane region" description="Helical" evidence="5">
    <location>
        <begin position="66"/>
        <end position="86"/>
    </location>
</feature>
<dbReference type="CDD" id="cd16914">
    <property type="entry name" value="EcfT"/>
    <property type="match status" value="1"/>
</dbReference>
<dbReference type="Pfam" id="PF02361">
    <property type="entry name" value="CbiQ"/>
    <property type="match status" value="1"/>
</dbReference>
<keyword evidence="3 5" id="KW-1133">Transmembrane helix</keyword>
<feature type="transmembrane region" description="Helical" evidence="5">
    <location>
        <begin position="114"/>
        <end position="135"/>
    </location>
</feature>
<proteinExistence type="predicted"/>
<evidence type="ECO:0000256" key="2">
    <source>
        <dbReference type="ARBA" id="ARBA00022692"/>
    </source>
</evidence>
<comment type="caution">
    <text evidence="6">The sequence shown here is derived from an EMBL/GenBank/DDBJ whole genome shotgun (WGS) entry which is preliminary data.</text>
</comment>
<keyword evidence="2 5" id="KW-0812">Transmembrane</keyword>
<dbReference type="PANTHER" id="PTHR33514:SF1">
    <property type="entry name" value="ABC TRANSPORTER PERMEASE"/>
    <property type="match status" value="1"/>
</dbReference>
<dbReference type="InterPro" id="IPR003339">
    <property type="entry name" value="ABC/ECF_trnsptr_transmembrane"/>
</dbReference>
<feature type="transmembrane region" description="Helical" evidence="5">
    <location>
        <begin position="24"/>
        <end position="54"/>
    </location>
</feature>
<protein>
    <submittedName>
        <fullName evidence="6">Energy-coupling factor transporter transmembrane component T</fullName>
    </submittedName>
</protein>
<evidence type="ECO:0000256" key="1">
    <source>
        <dbReference type="ARBA" id="ARBA00004141"/>
    </source>
</evidence>
<dbReference type="EMBL" id="JASXSX010000004">
    <property type="protein sequence ID" value="MDT3767981.1"/>
    <property type="molecule type" value="Genomic_DNA"/>
</dbReference>
<name>A0ABU3IC70_9ACTO</name>
<feature type="transmembrane region" description="Helical" evidence="5">
    <location>
        <begin position="247"/>
        <end position="266"/>
    </location>
</feature>
<organism evidence="6 7">
    <name type="scientific">Gleimia hominis</name>
    <dbReference type="NCBI Taxonomy" id="595468"/>
    <lineage>
        <taxon>Bacteria</taxon>
        <taxon>Bacillati</taxon>
        <taxon>Actinomycetota</taxon>
        <taxon>Actinomycetes</taxon>
        <taxon>Actinomycetales</taxon>
        <taxon>Actinomycetaceae</taxon>
        <taxon>Gleimia</taxon>
    </lineage>
</organism>
<accession>A0ABU3IC70</accession>
<dbReference type="PANTHER" id="PTHR33514">
    <property type="entry name" value="PROTEIN ABCI12, CHLOROPLASTIC"/>
    <property type="match status" value="1"/>
</dbReference>
<sequence>MSTPILGYVNRPGLLHRLAGTSKLIFVAALVVAAMITFDVRLLGFLAAINLVAWALSRIKLADLKLVLGIITGFMLLNIVLIYVFAPEYGVELFGTRHAIWDGPGRWSLTWEQIFYEAAVALKYFAVLPSVLLFITTTRPPEFASSLNSVGVPYRFAYAVSLSMRYIPDVQRDFNTISKAQQARGMDTSSDAPLRERVRNLVSILMPLLLSSLDRIESVASAMELRGFGREKRRTWYARRQLRLPDWLLIGFSALLLAGTIALWFVNHGRFWNPFIS</sequence>